<dbReference type="EMBL" id="LOSH02000002">
    <property type="protein sequence ID" value="PNM76921.1"/>
    <property type="molecule type" value="Genomic_DNA"/>
</dbReference>
<evidence type="ECO:0000313" key="1">
    <source>
        <dbReference type="EMBL" id="PNM76921.1"/>
    </source>
</evidence>
<protein>
    <submittedName>
        <fullName evidence="1">Uncharacterized protein</fullName>
    </submittedName>
</protein>
<organism evidence="1 2">
    <name type="scientific">Vibrio vulnificus</name>
    <dbReference type="NCBI Taxonomy" id="672"/>
    <lineage>
        <taxon>Bacteria</taxon>
        <taxon>Pseudomonadati</taxon>
        <taxon>Pseudomonadota</taxon>
        <taxon>Gammaproteobacteria</taxon>
        <taxon>Vibrionales</taxon>
        <taxon>Vibrionaceae</taxon>
        <taxon>Vibrio</taxon>
    </lineage>
</organism>
<dbReference type="Proteomes" id="UP000054370">
    <property type="component" value="Unassembled WGS sequence"/>
</dbReference>
<gene>
    <name evidence="1" type="ORF">AL548_007335</name>
</gene>
<sequence>MTFSQPTRPGEKDLFIASNLNSLEDFLKTDIANHKHIYCSFPLMSFPFSFYKELNARKVCSISFQDAHTLYPPFKRP</sequence>
<reference evidence="1" key="1">
    <citation type="submission" date="2017-12" db="EMBL/GenBank/DDBJ databases">
        <title>FDA dAtabase for Regulatory Grade micrObial Sequences (FDA-ARGOS): Supporting development and validation of Infectious Disease Dx tests.</title>
        <authorList>
            <person name="Hoffmann M."/>
            <person name="Allard M."/>
            <person name="Evans P."/>
            <person name="Brown E."/>
            <person name="Tallon L.J."/>
            <person name="Sadzewicz L."/>
            <person name="Sengamalay N."/>
            <person name="Ott S."/>
            <person name="Godinez A."/>
            <person name="Nagaraj S."/>
            <person name="Vavikolanu K."/>
            <person name="Aluvathingal J."/>
            <person name="Nadendla S."/>
            <person name="Hobson J."/>
            <person name="Sichtig H."/>
        </authorList>
    </citation>
    <scope>NUCLEOTIDE SEQUENCE [LARGE SCALE GENOMIC DNA]</scope>
    <source>
        <strain evidence="1">FDAARGOS_118</strain>
    </source>
</reference>
<comment type="caution">
    <text evidence="1">The sequence shown here is derived from an EMBL/GenBank/DDBJ whole genome shotgun (WGS) entry which is preliminary data.</text>
</comment>
<proteinExistence type="predicted"/>
<name>A0ABX4X0F1_VIBVL</name>
<accession>A0ABX4X0F1</accession>
<evidence type="ECO:0000313" key="2">
    <source>
        <dbReference type="Proteomes" id="UP000054370"/>
    </source>
</evidence>
<keyword evidence="2" id="KW-1185">Reference proteome</keyword>